<evidence type="ECO:0000313" key="4">
    <source>
        <dbReference type="Proteomes" id="UP000620262"/>
    </source>
</evidence>
<keyword evidence="4" id="KW-1185">Reference proteome</keyword>
<dbReference type="InterPro" id="IPR027417">
    <property type="entry name" value="P-loop_NTPase"/>
</dbReference>
<dbReference type="EMBL" id="JADBEC010000002">
    <property type="protein sequence ID" value="MBE1508367.1"/>
    <property type="molecule type" value="Genomic_DNA"/>
</dbReference>
<dbReference type="Proteomes" id="UP000620262">
    <property type="component" value="Unassembled WGS sequence"/>
</dbReference>
<gene>
    <name evidence="3" type="ORF">H4W29_005612</name>
</gene>
<evidence type="ECO:0000313" key="3">
    <source>
        <dbReference type="EMBL" id="MBE1508367.1"/>
    </source>
</evidence>
<dbReference type="RefSeq" id="WP_192731975.1">
    <property type="nucleotide sequence ID" value="NZ_BAAAVL010000010.1"/>
</dbReference>
<dbReference type="GO" id="GO:0004519">
    <property type="term" value="F:endonuclease activity"/>
    <property type="evidence" value="ECO:0007669"/>
    <property type="project" value="UniProtKB-KW"/>
</dbReference>
<dbReference type="PANTHER" id="PTHR32182:SF19">
    <property type="entry name" value="HOMOLOGY WITH RECF PROTEIN"/>
    <property type="match status" value="1"/>
</dbReference>
<name>A0ABR9IYR0_RHIVS</name>
<sequence length="141" mass="16202">MYISRLQLVNYRNFARADVIFKQGVNTIIGENGSGKTNLLRAMRLLLDEGMVRMVYRLDEQDFHRGLKDWRGHWLIISLEFSDVSEHESVQSLFLHNAGNIEDGARTRAVRNRTLRANGTRTYATRPNSAGRRSDRNPLGI</sequence>
<keyword evidence="3" id="KW-0540">Nuclease</keyword>
<dbReference type="InterPro" id="IPR041685">
    <property type="entry name" value="AAA_GajA/Old/RecF-like"/>
</dbReference>
<evidence type="ECO:0000259" key="2">
    <source>
        <dbReference type="Pfam" id="PF13175"/>
    </source>
</evidence>
<dbReference type="SUPFAM" id="SSF52540">
    <property type="entry name" value="P-loop containing nucleoside triphosphate hydrolases"/>
    <property type="match status" value="1"/>
</dbReference>
<keyword evidence="3" id="KW-0378">Hydrolase</keyword>
<dbReference type="PANTHER" id="PTHR32182">
    <property type="entry name" value="DNA REPLICATION AND REPAIR PROTEIN RECF"/>
    <property type="match status" value="1"/>
</dbReference>
<dbReference type="Pfam" id="PF13175">
    <property type="entry name" value="AAA_15"/>
    <property type="match status" value="1"/>
</dbReference>
<comment type="caution">
    <text evidence="3">The sequence shown here is derived from an EMBL/GenBank/DDBJ whole genome shotgun (WGS) entry which is preliminary data.</text>
</comment>
<dbReference type="Gene3D" id="3.40.50.300">
    <property type="entry name" value="P-loop containing nucleotide triphosphate hydrolases"/>
    <property type="match status" value="1"/>
</dbReference>
<organism evidence="3 4">
    <name type="scientific">Rhizobium viscosum</name>
    <name type="common">Arthrobacter viscosus</name>
    <dbReference type="NCBI Taxonomy" id="1673"/>
    <lineage>
        <taxon>Bacteria</taxon>
        <taxon>Pseudomonadati</taxon>
        <taxon>Pseudomonadota</taxon>
        <taxon>Alphaproteobacteria</taxon>
        <taxon>Hyphomicrobiales</taxon>
        <taxon>Rhizobiaceae</taxon>
        <taxon>Rhizobium/Agrobacterium group</taxon>
        <taxon>Rhizobium</taxon>
    </lineage>
</organism>
<feature type="domain" description="Endonuclease GajA/Old nuclease/RecF-like AAA" evidence="2">
    <location>
        <begin position="1"/>
        <end position="81"/>
    </location>
</feature>
<feature type="compositionally biased region" description="Basic and acidic residues" evidence="1">
    <location>
        <begin position="132"/>
        <end position="141"/>
    </location>
</feature>
<feature type="compositionally biased region" description="Polar residues" evidence="1">
    <location>
        <begin position="118"/>
        <end position="128"/>
    </location>
</feature>
<keyword evidence="3" id="KW-0255">Endonuclease</keyword>
<evidence type="ECO:0000256" key="1">
    <source>
        <dbReference type="SAM" id="MobiDB-lite"/>
    </source>
</evidence>
<reference evidence="3 4" key="1">
    <citation type="submission" date="2020-10" db="EMBL/GenBank/DDBJ databases">
        <title>Sequencing the genomes of 1000 actinobacteria strains.</title>
        <authorList>
            <person name="Klenk H.-P."/>
        </authorList>
    </citation>
    <scope>NUCLEOTIDE SEQUENCE [LARGE SCALE GENOMIC DNA]</scope>
    <source>
        <strain evidence="3 4">DSM 7307</strain>
    </source>
</reference>
<feature type="region of interest" description="Disordered" evidence="1">
    <location>
        <begin position="118"/>
        <end position="141"/>
    </location>
</feature>
<accession>A0ABR9IYR0</accession>
<protein>
    <submittedName>
        <fullName evidence="3">ATP-dependent endonuclease of OLD family</fullName>
    </submittedName>
</protein>
<proteinExistence type="predicted"/>